<accession>A0ABY6WA41</accession>
<protein>
    <submittedName>
        <fullName evidence="1">Uncharacterized protein</fullName>
    </submittedName>
</protein>
<evidence type="ECO:0000313" key="1">
    <source>
        <dbReference type="EMBL" id="VVE45378.1"/>
    </source>
</evidence>
<comment type="caution">
    <text evidence="1">The sequence shown here is derived from an EMBL/GenBank/DDBJ whole genome shotgun (WGS) entry which is preliminary data.</text>
</comment>
<sequence length="56" mass="6031">MLRFGGGFEASKARSSTAFGEILVPMAGKVKCLMSYIRLKSDKAVDAVSGDGMRCW</sequence>
<dbReference type="EMBL" id="CABPRV010000012">
    <property type="protein sequence ID" value="VVE45378.1"/>
    <property type="molecule type" value="Genomic_DNA"/>
</dbReference>
<keyword evidence="2" id="KW-1185">Reference proteome</keyword>
<reference evidence="1 2" key="1">
    <citation type="submission" date="2019-08" db="EMBL/GenBank/DDBJ databases">
        <authorList>
            <person name="Peeters C."/>
        </authorList>
    </citation>
    <scope>NUCLEOTIDE SEQUENCE [LARGE SCALE GENOMIC DNA]</scope>
    <source>
        <strain evidence="1 2">LMG 20602</strain>
    </source>
</reference>
<proteinExistence type="predicted"/>
<dbReference type="Proteomes" id="UP000366065">
    <property type="component" value="Unassembled WGS sequence"/>
</dbReference>
<evidence type="ECO:0000313" key="2">
    <source>
        <dbReference type="Proteomes" id="UP000366065"/>
    </source>
</evidence>
<gene>
    <name evidence="1" type="ORF">PCA20602_04388</name>
</gene>
<name>A0ABY6WA41_9BURK</name>
<organism evidence="1 2">
    <name type="scientific">Pandoraea capi</name>
    <dbReference type="NCBI Taxonomy" id="2508286"/>
    <lineage>
        <taxon>Bacteria</taxon>
        <taxon>Pseudomonadati</taxon>
        <taxon>Pseudomonadota</taxon>
        <taxon>Betaproteobacteria</taxon>
        <taxon>Burkholderiales</taxon>
        <taxon>Burkholderiaceae</taxon>
        <taxon>Pandoraea</taxon>
    </lineage>
</organism>